<dbReference type="VEuPathDB" id="FungiDB:BD410DRAFT_807233"/>
<reference evidence="3 4" key="1">
    <citation type="submission" date="2018-06" db="EMBL/GenBank/DDBJ databases">
        <title>A transcriptomic atlas of mushroom development highlights an independent origin of complex multicellularity.</title>
        <authorList>
            <consortium name="DOE Joint Genome Institute"/>
            <person name="Krizsan K."/>
            <person name="Almasi E."/>
            <person name="Merenyi Z."/>
            <person name="Sahu N."/>
            <person name="Viragh M."/>
            <person name="Koszo T."/>
            <person name="Mondo S."/>
            <person name="Kiss B."/>
            <person name="Balint B."/>
            <person name="Kues U."/>
            <person name="Barry K."/>
            <person name="Hegedus J.C."/>
            <person name="Henrissat B."/>
            <person name="Johnson J."/>
            <person name="Lipzen A."/>
            <person name="Ohm R."/>
            <person name="Nagy I."/>
            <person name="Pangilinan J."/>
            <person name="Yan J."/>
            <person name="Xiong Y."/>
            <person name="Grigoriev I.V."/>
            <person name="Hibbett D.S."/>
            <person name="Nagy L.G."/>
        </authorList>
    </citation>
    <scope>NUCLEOTIDE SEQUENCE [LARGE SCALE GENOMIC DNA]</scope>
    <source>
        <strain evidence="3 4">SZMC22713</strain>
    </source>
</reference>
<name>A0A4Y7PRM2_9AGAM</name>
<dbReference type="STRING" id="50990.A0A4Y7PRM2"/>
<dbReference type="EMBL" id="ML170220">
    <property type="protein sequence ID" value="TDL17502.1"/>
    <property type="molecule type" value="Genomic_DNA"/>
</dbReference>
<dbReference type="AlphaFoldDB" id="A0A4Y7PRM2"/>
<feature type="compositionally biased region" description="Polar residues" evidence="1">
    <location>
        <begin position="38"/>
        <end position="50"/>
    </location>
</feature>
<feature type="compositionally biased region" description="Polar residues" evidence="1">
    <location>
        <begin position="7"/>
        <end position="24"/>
    </location>
</feature>
<feature type="region of interest" description="Disordered" evidence="1">
    <location>
        <begin position="1"/>
        <end position="51"/>
    </location>
</feature>
<keyword evidence="4" id="KW-1185">Reference proteome</keyword>
<dbReference type="InterPro" id="IPR053006">
    <property type="entry name" value="Meiosis_regulatory"/>
</dbReference>
<protein>
    <recommendedName>
        <fullName evidence="2">Bacteriophage T5 Orf172 DNA-binding domain-containing protein</fullName>
    </recommendedName>
</protein>
<accession>A0A4Y7PRM2</accession>
<feature type="domain" description="Bacteriophage T5 Orf172 DNA-binding" evidence="2">
    <location>
        <begin position="273"/>
        <end position="378"/>
    </location>
</feature>
<dbReference type="PANTHER" id="PTHR28094">
    <property type="entry name" value="MEIOTICALLY UP-REGULATED GENE 113 PROTEIN"/>
    <property type="match status" value="1"/>
</dbReference>
<feature type="compositionally biased region" description="Polar residues" evidence="1">
    <location>
        <begin position="81"/>
        <end position="97"/>
    </location>
</feature>
<sequence>MSKHNRTTSNGESGLVQLVTTLSVEDSPRRSRRSSPSTMKLSASITSTSNEGEDVVRAVFTLETTISHPSLISRKPATPPSKCSLSNGIRSVSSQSAPDHRIRGKGTSCQRSVSASNSPARNCRSSSLVKEEPTSCSAALKSMRLGVSPNPGRKNAPQPHVEEFDDSDEVFDIPDDGAADTPDEKVVKYADEEAEAAGSSAEVVYKFAADTYTSSGCRQRLSSPLDGNAEGQRGNIHYYVDEYVNNELPKLTRAKLEKMMKTALSRKEKETDGYIYVIQIQNPVSSNLTHLKVGSSEDPVKRVGYWQNHYKNDNPELRGLTSGRKIFRLEKLIHIELMDIAIPMLEPTSMTKKPCTHCNVKHREIFSFKTDTYETVVEPLIRKWTKFVEEFYK</sequence>
<gene>
    <name evidence="3" type="ORF">BD410DRAFT_807233</name>
</gene>
<dbReference type="OrthoDB" id="2417614at2759"/>
<evidence type="ECO:0000256" key="1">
    <source>
        <dbReference type="SAM" id="MobiDB-lite"/>
    </source>
</evidence>
<feature type="region of interest" description="Disordered" evidence="1">
    <location>
        <begin position="71"/>
        <end position="126"/>
    </location>
</feature>
<dbReference type="PANTHER" id="PTHR28094:SF1">
    <property type="entry name" value="MEIOTICALLY UP-REGULATED GENE 113 PROTEIN"/>
    <property type="match status" value="1"/>
</dbReference>
<proteinExistence type="predicted"/>
<organism evidence="3 4">
    <name type="scientific">Rickenella mellea</name>
    <dbReference type="NCBI Taxonomy" id="50990"/>
    <lineage>
        <taxon>Eukaryota</taxon>
        <taxon>Fungi</taxon>
        <taxon>Dikarya</taxon>
        <taxon>Basidiomycota</taxon>
        <taxon>Agaricomycotina</taxon>
        <taxon>Agaricomycetes</taxon>
        <taxon>Hymenochaetales</taxon>
        <taxon>Rickenellaceae</taxon>
        <taxon>Rickenella</taxon>
    </lineage>
</organism>
<dbReference type="Pfam" id="PF10544">
    <property type="entry name" value="T5orf172"/>
    <property type="match status" value="1"/>
</dbReference>
<evidence type="ECO:0000313" key="3">
    <source>
        <dbReference type="EMBL" id="TDL17502.1"/>
    </source>
</evidence>
<feature type="compositionally biased region" description="Polar residues" evidence="1">
    <location>
        <begin position="107"/>
        <end position="126"/>
    </location>
</feature>
<dbReference type="InterPro" id="IPR018306">
    <property type="entry name" value="Phage_T5_Orf172_DNA-bd"/>
</dbReference>
<dbReference type="Proteomes" id="UP000294933">
    <property type="component" value="Unassembled WGS sequence"/>
</dbReference>
<evidence type="ECO:0000313" key="4">
    <source>
        <dbReference type="Proteomes" id="UP000294933"/>
    </source>
</evidence>
<evidence type="ECO:0000259" key="2">
    <source>
        <dbReference type="Pfam" id="PF10544"/>
    </source>
</evidence>